<dbReference type="SMART" id="SM00320">
    <property type="entry name" value="WD40"/>
    <property type="match status" value="3"/>
</dbReference>
<evidence type="ECO:0000256" key="2">
    <source>
        <dbReference type="ARBA" id="ARBA00022448"/>
    </source>
</evidence>
<evidence type="ECO:0000256" key="10">
    <source>
        <dbReference type="ARBA" id="ARBA00023136"/>
    </source>
</evidence>
<keyword evidence="6" id="KW-0256">Endoplasmic reticulum</keyword>
<protein>
    <recommendedName>
        <fullName evidence="16">WD40 repeat-like protein</fullName>
    </recommendedName>
</protein>
<keyword evidence="10 13" id="KW-0472">Membrane</keyword>
<keyword evidence="4 13" id="KW-0812">Transmembrane</keyword>
<evidence type="ECO:0008006" key="16">
    <source>
        <dbReference type="Google" id="ProtNLM"/>
    </source>
</evidence>
<feature type="transmembrane region" description="Helical" evidence="13">
    <location>
        <begin position="375"/>
        <end position="394"/>
    </location>
</feature>
<evidence type="ECO:0000256" key="8">
    <source>
        <dbReference type="ARBA" id="ARBA00022927"/>
    </source>
</evidence>
<keyword evidence="15" id="KW-1185">Reference proteome</keyword>
<dbReference type="PROSITE" id="PS50082">
    <property type="entry name" value="WD_REPEATS_2"/>
    <property type="match status" value="1"/>
</dbReference>
<dbReference type="InterPro" id="IPR015943">
    <property type="entry name" value="WD40/YVTN_repeat-like_dom_sf"/>
</dbReference>
<proteinExistence type="predicted"/>
<feature type="repeat" description="WD" evidence="11">
    <location>
        <begin position="334"/>
        <end position="364"/>
    </location>
</feature>
<dbReference type="InterPro" id="IPR001680">
    <property type="entry name" value="WD40_rpt"/>
</dbReference>
<keyword evidence="9 13" id="KW-1133">Transmembrane helix</keyword>
<dbReference type="Gene3D" id="2.130.10.10">
    <property type="entry name" value="YVTN repeat-like/Quinoprotein amine dehydrogenase"/>
    <property type="match status" value="2"/>
</dbReference>
<evidence type="ECO:0000256" key="9">
    <source>
        <dbReference type="ARBA" id="ARBA00022989"/>
    </source>
</evidence>
<evidence type="ECO:0000313" key="14">
    <source>
        <dbReference type="EMBL" id="KAK7470821.1"/>
    </source>
</evidence>
<keyword evidence="8" id="KW-0653">Protein transport</keyword>
<reference evidence="14 15" key="1">
    <citation type="submission" date="2024-01" db="EMBL/GenBank/DDBJ databases">
        <title>A draft genome for the cacao thread blight pathogen Marasmiellus scandens.</title>
        <authorList>
            <person name="Baruah I.K."/>
            <person name="Leung J."/>
            <person name="Bukari Y."/>
            <person name="Amoako-Attah I."/>
            <person name="Meinhardt L.W."/>
            <person name="Bailey B.A."/>
            <person name="Cohen S.P."/>
        </authorList>
    </citation>
    <scope>NUCLEOTIDE SEQUENCE [LARGE SCALE GENOMIC DNA]</scope>
    <source>
        <strain evidence="14 15">GH-19</strain>
    </source>
</reference>
<dbReference type="SUPFAM" id="SSF50998">
    <property type="entry name" value="Quinoprotein alcohol dehydrogenase-like"/>
    <property type="match status" value="1"/>
</dbReference>
<evidence type="ECO:0000256" key="6">
    <source>
        <dbReference type="ARBA" id="ARBA00022824"/>
    </source>
</evidence>
<keyword evidence="2" id="KW-0813">Transport</keyword>
<evidence type="ECO:0000256" key="13">
    <source>
        <dbReference type="SAM" id="Phobius"/>
    </source>
</evidence>
<gene>
    <name evidence="14" type="ORF">VKT23_002239</name>
</gene>
<feature type="region of interest" description="Disordered" evidence="12">
    <location>
        <begin position="194"/>
        <end position="216"/>
    </location>
</feature>
<evidence type="ECO:0000256" key="11">
    <source>
        <dbReference type="PROSITE-ProRule" id="PRU00221"/>
    </source>
</evidence>
<evidence type="ECO:0000256" key="4">
    <source>
        <dbReference type="ARBA" id="ARBA00022692"/>
    </source>
</evidence>
<evidence type="ECO:0000256" key="3">
    <source>
        <dbReference type="ARBA" id="ARBA00022574"/>
    </source>
</evidence>
<evidence type="ECO:0000256" key="7">
    <source>
        <dbReference type="ARBA" id="ARBA00022892"/>
    </source>
</evidence>
<sequence length="399" mass="42833">MRVQHTAHAFPAFPVYSSSFASENKLILGGGGGAAKSGIKNKLKLYTVKDDRSIELSDEFELAAGEDAPMSMASHPDGKSFVCGVNSAASDLQKGVNENCRLFSIENGRLSLTRTQGTIVVSDGGDDYQKVTVVSPDGKLVAVAGSNTLHLLSYPSLTPVAEPVRTEQEIYDATFSKSQLVIATTANLQVYNIPEGTPAKPSPSKSKKKGKQKVASSTNATLVLDRTVEVPESLGGRAGNTFRAARFHAKDDNILYTVMNTIPKRTRSKSSPKQAFICKWNTDSWSVEKTRKIGDRSITCFAVSPDGKFLGYGSSDLSVGLLDAVTLNPAVSILKAHEFSVTTIVFNPSSKLLVSGGADHSIRVVSIPEVTSSNWGFMMFVLLAIIVIFIAFFAQKRLA</sequence>
<dbReference type="Proteomes" id="UP001498398">
    <property type="component" value="Unassembled WGS sequence"/>
</dbReference>
<dbReference type="PROSITE" id="PS50294">
    <property type="entry name" value="WD_REPEATS_REGION"/>
    <property type="match status" value="1"/>
</dbReference>
<evidence type="ECO:0000256" key="12">
    <source>
        <dbReference type="SAM" id="MobiDB-lite"/>
    </source>
</evidence>
<comment type="subcellular location">
    <subcellularLocation>
        <location evidence="1">Endoplasmic reticulum membrane</location>
        <topology evidence="1">Single-pass type II membrane protein</topology>
    </subcellularLocation>
</comment>
<comment type="caution">
    <text evidence="14">The sequence shown here is derived from an EMBL/GenBank/DDBJ whole genome shotgun (WGS) entry which is preliminary data.</text>
</comment>
<dbReference type="InterPro" id="IPR011047">
    <property type="entry name" value="Quinoprotein_ADH-like_sf"/>
</dbReference>
<keyword evidence="7" id="KW-0931">ER-Golgi transport</keyword>
<dbReference type="EMBL" id="JBANRG010000002">
    <property type="protein sequence ID" value="KAK7470821.1"/>
    <property type="molecule type" value="Genomic_DNA"/>
</dbReference>
<dbReference type="PANTHER" id="PTHR23284:SF0">
    <property type="entry name" value="PROLACTIN REGULATORY ELEMENT-BINDING PROTEIN"/>
    <property type="match status" value="1"/>
</dbReference>
<name>A0ABR1K7G3_9AGAR</name>
<evidence type="ECO:0000256" key="1">
    <source>
        <dbReference type="ARBA" id="ARBA00004648"/>
    </source>
</evidence>
<dbReference type="PANTHER" id="PTHR23284">
    <property type="entry name" value="PROLACTIN REGULATORY ELEMENT BINDING PROTEIN"/>
    <property type="match status" value="1"/>
</dbReference>
<evidence type="ECO:0000313" key="15">
    <source>
        <dbReference type="Proteomes" id="UP001498398"/>
    </source>
</evidence>
<dbReference type="InterPro" id="IPR045260">
    <property type="entry name" value="Sec12-like"/>
</dbReference>
<keyword evidence="3 11" id="KW-0853">WD repeat</keyword>
<evidence type="ECO:0000256" key="5">
    <source>
        <dbReference type="ARBA" id="ARBA00022737"/>
    </source>
</evidence>
<accession>A0ABR1K7G3</accession>
<keyword evidence="5" id="KW-0677">Repeat</keyword>
<organism evidence="14 15">
    <name type="scientific">Marasmiellus scandens</name>
    <dbReference type="NCBI Taxonomy" id="2682957"/>
    <lineage>
        <taxon>Eukaryota</taxon>
        <taxon>Fungi</taxon>
        <taxon>Dikarya</taxon>
        <taxon>Basidiomycota</taxon>
        <taxon>Agaricomycotina</taxon>
        <taxon>Agaricomycetes</taxon>
        <taxon>Agaricomycetidae</taxon>
        <taxon>Agaricales</taxon>
        <taxon>Marasmiineae</taxon>
        <taxon>Omphalotaceae</taxon>
        <taxon>Marasmiellus</taxon>
    </lineage>
</organism>
<dbReference type="Pfam" id="PF00400">
    <property type="entry name" value="WD40"/>
    <property type="match status" value="1"/>
</dbReference>